<keyword evidence="7" id="KW-0902">Two-component regulatory system</keyword>
<keyword evidence="10" id="KW-1185">Reference proteome</keyword>
<dbReference type="Proteomes" id="UP000260812">
    <property type="component" value="Unassembled WGS sequence"/>
</dbReference>
<protein>
    <recommendedName>
        <fullName evidence="3">histidine kinase</fullName>
        <ecNumber evidence="3">2.7.13.3</ecNumber>
    </recommendedName>
</protein>
<feature type="domain" description="Histidine kinase" evidence="8">
    <location>
        <begin position="87"/>
        <end position="294"/>
    </location>
</feature>
<organism evidence="9 10">
    <name type="scientific">Eisenbergiella massiliensis</name>
    <dbReference type="NCBI Taxonomy" id="1720294"/>
    <lineage>
        <taxon>Bacteria</taxon>
        <taxon>Bacillati</taxon>
        <taxon>Bacillota</taxon>
        <taxon>Clostridia</taxon>
        <taxon>Lachnospirales</taxon>
        <taxon>Lachnospiraceae</taxon>
        <taxon>Eisenbergiella</taxon>
    </lineage>
</organism>
<dbReference type="RefSeq" id="WP_117543991.1">
    <property type="nucleotide sequence ID" value="NZ_QVLV01000002.1"/>
</dbReference>
<dbReference type="InterPro" id="IPR003594">
    <property type="entry name" value="HATPase_dom"/>
</dbReference>
<proteinExistence type="predicted"/>
<dbReference type="EC" id="2.7.13.3" evidence="3"/>
<dbReference type="PRINTS" id="PR00344">
    <property type="entry name" value="BCTRLSENSOR"/>
</dbReference>
<evidence type="ECO:0000256" key="6">
    <source>
        <dbReference type="ARBA" id="ARBA00022777"/>
    </source>
</evidence>
<evidence type="ECO:0000256" key="4">
    <source>
        <dbReference type="ARBA" id="ARBA00022553"/>
    </source>
</evidence>
<dbReference type="AlphaFoldDB" id="A0A3E3IBI8"/>
<keyword evidence="5" id="KW-0808">Transferase</keyword>
<gene>
    <name evidence="9" type="ORF">DXC51_05030</name>
</gene>
<evidence type="ECO:0000259" key="8">
    <source>
        <dbReference type="PROSITE" id="PS50109"/>
    </source>
</evidence>
<dbReference type="Gene3D" id="1.10.287.130">
    <property type="match status" value="1"/>
</dbReference>
<evidence type="ECO:0000313" key="10">
    <source>
        <dbReference type="Proteomes" id="UP000260812"/>
    </source>
</evidence>
<dbReference type="InterPro" id="IPR036890">
    <property type="entry name" value="HATPase_C_sf"/>
</dbReference>
<dbReference type="SUPFAM" id="SSF55874">
    <property type="entry name" value="ATPase domain of HSP90 chaperone/DNA topoisomerase II/histidine kinase"/>
    <property type="match status" value="1"/>
</dbReference>
<dbReference type="InterPro" id="IPR005467">
    <property type="entry name" value="His_kinase_dom"/>
</dbReference>
<dbReference type="PANTHER" id="PTHR42878">
    <property type="entry name" value="TWO-COMPONENT HISTIDINE KINASE"/>
    <property type="match status" value="1"/>
</dbReference>
<dbReference type="GO" id="GO:0000156">
    <property type="term" value="F:phosphorelay response regulator activity"/>
    <property type="evidence" value="ECO:0007669"/>
    <property type="project" value="TreeGrafter"/>
</dbReference>
<dbReference type="SMART" id="SM00387">
    <property type="entry name" value="HATPase_c"/>
    <property type="match status" value="1"/>
</dbReference>
<dbReference type="SUPFAM" id="SSF47384">
    <property type="entry name" value="Homodimeric domain of signal transducing histidine kinase"/>
    <property type="match status" value="1"/>
</dbReference>
<evidence type="ECO:0000313" key="9">
    <source>
        <dbReference type="EMBL" id="RGE64417.1"/>
    </source>
</evidence>
<comment type="catalytic activity">
    <reaction evidence="1">
        <text>ATP + protein L-histidine = ADP + protein N-phospho-L-histidine.</text>
        <dbReference type="EC" id="2.7.13.3"/>
    </reaction>
</comment>
<keyword evidence="4" id="KW-0597">Phosphoprotein</keyword>
<evidence type="ECO:0000256" key="1">
    <source>
        <dbReference type="ARBA" id="ARBA00000085"/>
    </source>
</evidence>
<evidence type="ECO:0000256" key="3">
    <source>
        <dbReference type="ARBA" id="ARBA00012438"/>
    </source>
</evidence>
<dbReference type="InterPro" id="IPR036097">
    <property type="entry name" value="HisK_dim/P_sf"/>
</dbReference>
<keyword evidence="6 9" id="KW-0418">Kinase</keyword>
<dbReference type="PANTHER" id="PTHR42878:SF12">
    <property type="entry name" value="SENSOR HISTIDINE KINASE YCBM"/>
    <property type="match status" value="1"/>
</dbReference>
<name>A0A3E3IBI8_9FIRM</name>
<reference evidence="9" key="1">
    <citation type="submission" date="2018-08" db="EMBL/GenBank/DDBJ databases">
        <title>A genome reference for cultivated species of the human gut microbiota.</title>
        <authorList>
            <person name="Zou Y."/>
            <person name="Xue W."/>
            <person name="Luo G."/>
        </authorList>
    </citation>
    <scope>NUCLEOTIDE SEQUENCE [LARGE SCALE GENOMIC DNA]</scope>
    <source>
        <strain evidence="9">TF05-5AC</strain>
    </source>
</reference>
<dbReference type="Gene3D" id="3.30.565.10">
    <property type="entry name" value="Histidine kinase-like ATPase, C-terminal domain"/>
    <property type="match status" value="1"/>
</dbReference>
<dbReference type="Pfam" id="PF00512">
    <property type="entry name" value="HisKA"/>
    <property type="match status" value="1"/>
</dbReference>
<dbReference type="InterPro" id="IPR050351">
    <property type="entry name" value="BphY/WalK/GraS-like"/>
</dbReference>
<sequence length="296" mass="33371">MNWIIMGLGAALLLALLRLWRCERQLKDWAEQLEETDENSNLRLGTSVRSRAFLRCCRAMNHRLENGQQARIRLENMSRELKYTVSCVSHDIRTPLTGAMGYLQLLENTPDAARQKEYISIIRRRMEDLEGLLEELFLFSKLSNEEYSIECSETAPFPVLCDVLAGFYYRLTAAGVEPAVEFGEEERGVWGSEEALRRIFSNLLQNALRYGSGRLEIKRQGNRITFTNPVKQPETLDADRLFDRFYRSDAARHTGGAGLGLASVKGLMEKMGGSAAAAVEAGQLTIILEFKAPGNL</sequence>
<comment type="subcellular location">
    <subcellularLocation>
        <location evidence="2">Membrane</location>
    </subcellularLocation>
</comment>
<evidence type="ECO:0000256" key="5">
    <source>
        <dbReference type="ARBA" id="ARBA00022679"/>
    </source>
</evidence>
<evidence type="ECO:0000256" key="2">
    <source>
        <dbReference type="ARBA" id="ARBA00004370"/>
    </source>
</evidence>
<dbReference type="GeneID" id="97986264"/>
<accession>A0A3E3IBI8</accession>
<comment type="caution">
    <text evidence="9">The sequence shown here is derived from an EMBL/GenBank/DDBJ whole genome shotgun (WGS) entry which is preliminary data.</text>
</comment>
<dbReference type="GO" id="GO:0000155">
    <property type="term" value="F:phosphorelay sensor kinase activity"/>
    <property type="evidence" value="ECO:0007669"/>
    <property type="project" value="InterPro"/>
</dbReference>
<dbReference type="GO" id="GO:0030295">
    <property type="term" value="F:protein kinase activator activity"/>
    <property type="evidence" value="ECO:0007669"/>
    <property type="project" value="TreeGrafter"/>
</dbReference>
<dbReference type="Pfam" id="PF02518">
    <property type="entry name" value="HATPase_c"/>
    <property type="match status" value="1"/>
</dbReference>
<dbReference type="CDD" id="cd00082">
    <property type="entry name" value="HisKA"/>
    <property type="match status" value="1"/>
</dbReference>
<dbReference type="EMBL" id="QVLV01000002">
    <property type="protein sequence ID" value="RGE64417.1"/>
    <property type="molecule type" value="Genomic_DNA"/>
</dbReference>
<dbReference type="InterPro" id="IPR004358">
    <property type="entry name" value="Sig_transdc_His_kin-like_C"/>
</dbReference>
<evidence type="ECO:0000256" key="7">
    <source>
        <dbReference type="ARBA" id="ARBA00023012"/>
    </source>
</evidence>
<dbReference type="SMART" id="SM00388">
    <property type="entry name" value="HisKA"/>
    <property type="match status" value="1"/>
</dbReference>
<dbReference type="InterPro" id="IPR003661">
    <property type="entry name" value="HisK_dim/P_dom"/>
</dbReference>
<dbReference type="PROSITE" id="PS50109">
    <property type="entry name" value="HIS_KIN"/>
    <property type="match status" value="1"/>
</dbReference>
<dbReference type="GO" id="GO:0007234">
    <property type="term" value="P:osmosensory signaling via phosphorelay pathway"/>
    <property type="evidence" value="ECO:0007669"/>
    <property type="project" value="TreeGrafter"/>
</dbReference>